<proteinExistence type="predicted"/>
<dbReference type="RefSeq" id="WP_100292793.1">
    <property type="nucleotide sequence ID" value="NZ_PGGC01000022.1"/>
</dbReference>
<dbReference type="AlphaFoldDB" id="A0A2H9U865"/>
<reference evidence="1 2" key="1">
    <citation type="submission" date="2017-11" db="EMBL/GenBank/DDBJ databases">
        <title>Draft genome sequence of environmental isolate Aeromonas cavernicola sp. nov. MDC 2508.</title>
        <authorList>
            <person name="Colston S.M."/>
            <person name="Navarro A."/>
            <person name="Martinez-Murcia A.J."/>
            <person name="Graf J."/>
        </authorList>
    </citation>
    <scope>NUCLEOTIDE SEQUENCE [LARGE SCALE GENOMIC DNA]</scope>
    <source>
        <strain evidence="1 2">MDC 2508</strain>
    </source>
</reference>
<dbReference type="OrthoDB" id="6695643at2"/>
<dbReference type="EMBL" id="PGGC01000022">
    <property type="protein sequence ID" value="PJG60237.1"/>
    <property type="molecule type" value="Genomic_DNA"/>
</dbReference>
<comment type="caution">
    <text evidence="1">The sequence shown here is derived from an EMBL/GenBank/DDBJ whole genome shotgun (WGS) entry which is preliminary data.</text>
</comment>
<evidence type="ECO:0000313" key="1">
    <source>
        <dbReference type="EMBL" id="PJG60237.1"/>
    </source>
</evidence>
<keyword evidence="2" id="KW-1185">Reference proteome</keyword>
<evidence type="ECO:0000313" key="2">
    <source>
        <dbReference type="Proteomes" id="UP000235861"/>
    </source>
</evidence>
<organism evidence="1 2">
    <name type="scientific">Aeromonas cavernicola</name>
    <dbReference type="NCBI Taxonomy" id="1006623"/>
    <lineage>
        <taxon>Bacteria</taxon>
        <taxon>Pseudomonadati</taxon>
        <taxon>Pseudomonadota</taxon>
        <taxon>Gammaproteobacteria</taxon>
        <taxon>Aeromonadales</taxon>
        <taxon>Aeromonadaceae</taxon>
        <taxon>Aeromonas</taxon>
    </lineage>
</organism>
<dbReference type="Proteomes" id="UP000235861">
    <property type="component" value="Unassembled WGS sequence"/>
</dbReference>
<gene>
    <name evidence="1" type="ORF">CUC53_03045</name>
</gene>
<name>A0A2H9U865_9GAMM</name>
<accession>A0A2H9U865</accession>
<sequence length="94" mass="10835">MKTTYEKDLARLNKKGTDVCSICHVPFDDDDVVYTVFGYNRLGKLQVTSGYCIDKIVDVRLIGLCGEFDPDRFNAYLREHPLYESFMKKKAALM</sequence>
<protein>
    <submittedName>
        <fullName evidence="1">Uncharacterized protein</fullName>
    </submittedName>
</protein>